<feature type="compositionally biased region" description="Polar residues" evidence="3">
    <location>
        <begin position="26"/>
        <end position="47"/>
    </location>
</feature>
<keyword evidence="4" id="KW-0472">Membrane</keyword>
<dbReference type="PANTHER" id="PTHR22906:SF21">
    <property type="entry name" value="SEMA DOMAIN-CONTAINING PROTEIN"/>
    <property type="match status" value="1"/>
</dbReference>
<dbReference type="PROSITE" id="PS50092">
    <property type="entry name" value="TSP1"/>
    <property type="match status" value="3"/>
</dbReference>
<dbReference type="SUPFAM" id="SSF82895">
    <property type="entry name" value="TSP-1 type 1 repeat"/>
    <property type="match status" value="3"/>
</dbReference>
<dbReference type="Gene3D" id="2.20.100.10">
    <property type="entry name" value="Thrombospondin type-1 (TSP1) repeat"/>
    <property type="match status" value="3"/>
</dbReference>
<dbReference type="InterPro" id="IPR000884">
    <property type="entry name" value="TSP1_rpt"/>
</dbReference>
<comment type="caution">
    <text evidence="5">The sequence shown here is derived from an EMBL/GenBank/DDBJ whole genome shotgun (WGS) entry which is preliminary data.</text>
</comment>
<dbReference type="Proteomes" id="UP000749559">
    <property type="component" value="Unassembled WGS sequence"/>
</dbReference>
<organism evidence="5 6">
    <name type="scientific">Owenia fusiformis</name>
    <name type="common">Polychaete worm</name>
    <dbReference type="NCBI Taxonomy" id="6347"/>
    <lineage>
        <taxon>Eukaryota</taxon>
        <taxon>Metazoa</taxon>
        <taxon>Spiralia</taxon>
        <taxon>Lophotrochozoa</taxon>
        <taxon>Annelida</taxon>
        <taxon>Polychaeta</taxon>
        <taxon>Sedentaria</taxon>
        <taxon>Canalipalpata</taxon>
        <taxon>Sabellida</taxon>
        <taxon>Oweniida</taxon>
        <taxon>Oweniidae</taxon>
        <taxon>Owenia</taxon>
    </lineage>
</organism>
<reference evidence="5" key="1">
    <citation type="submission" date="2022-03" db="EMBL/GenBank/DDBJ databases">
        <authorList>
            <person name="Martin C."/>
        </authorList>
    </citation>
    <scope>NUCLEOTIDE SEQUENCE</scope>
</reference>
<keyword evidence="2" id="KW-1015">Disulfide bond</keyword>
<dbReference type="EMBL" id="CAIIXF020000011">
    <property type="protein sequence ID" value="CAH1799693.1"/>
    <property type="molecule type" value="Genomic_DNA"/>
</dbReference>
<keyword evidence="4" id="KW-0812">Transmembrane</keyword>
<accession>A0A8J1TCV2</accession>
<sequence>MDQIPVERTDSGGSKGAYVSSIYVKQPTSSNGPFGKDTGSSIYVNQEQVDKQLPPPQPEFDDDEFDSVDNNNDTDLWPMPPNVVDEITLSNGTMSGQDIESNDDIDTRLQYTVNDKGPYRSEPYTVGIYDIPKKSKGKNGRTCCIMCVVLAVMFVLLIGIAILVWRLVVDDGSGVSSTDQLVGSNVDGYGPWSPYTSCSVTCGEGMRQRTRDCLLSANNCTGNFEDQTSCTNPACPVDGNWGSWGNWRACSTSCGIGSRDRSRPCDNPSPANGGQPCFNASSSIQYADCNQQACSINDCERGEWSSWKSGFCSITCGGGVREERRQRSYIVQGGPCIGNETESRTAICNTQICTNIELGDSCSGGGLCKDGNAECNNDTCACKDMHYNNGTVCVIKLDLESACTSEGQCADQNSQCADTGNGTICACKLTHFKNTTGTCTEKFALDQICSDSNECATDNAECSNVTSPSTCLCLRETHFPKEGACEEKVGLNMPCTGEDGECSDRNAECSSIGNSQICYCKDTHYVRDGTCVERTVLNKACNVTSECMIDNSKCTDVGNGKLCTCVDSHYENG</sequence>
<proteinExistence type="predicted"/>
<dbReference type="SMART" id="SM00209">
    <property type="entry name" value="TSP1"/>
    <property type="match status" value="3"/>
</dbReference>
<evidence type="ECO:0000256" key="4">
    <source>
        <dbReference type="SAM" id="Phobius"/>
    </source>
</evidence>
<evidence type="ECO:0000256" key="3">
    <source>
        <dbReference type="SAM" id="MobiDB-lite"/>
    </source>
</evidence>
<evidence type="ECO:0000313" key="6">
    <source>
        <dbReference type="Proteomes" id="UP000749559"/>
    </source>
</evidence>
<dbReference type="AlphaFoldDB" id="A0A8J1TCV2"/>
<dbReference type="FunFam" id="2.20.100.10:FF:000001">
    <property type="entry name" value="semaphorin-5A isoform X1"/>
    <property type="match status" value="1"/>
</dbReference>
<feature type="region of interest" description="Disordered" evidence="3">
    <location>
        <begin position="25"/>
        <end position="63"/>
    </location>
</feature>
<dbReference type="InterPro" id="IPR036383">
    <property type="entry name" value="TSP1_rpt_sf"/>
</dbReference>
<evidence type="ECO:0000313" key="5">
    <source>
        <dbReference type="EMBL" id="CAH1799693.1"/>
    </source>
</evidence>
<evidence type="ECO:0000256" key="2">
    <source>
        <dbReference type="ARBA" id="ARBA00023157"/>
    </source>
</evidence>
<dbReference type="InterPro" id="IPR052065">
    <property type="entry name" value="Compl_asym_regulator"/>
</dbReference>
<evidence type="ECO:0000256" key="1">
    <source>
        <dbReference type="ARBA" id="ARBA00022737"/>
    </source>
</evidence>
<protein>
    <submittedName>
        <fullName evidence="5">Uncharacterized protein</fullName>
    </submittedName>
</protein>
<feature type="non-terminal residue" evidence="5">
    <location>
        <position position="573"/>
    </location>
</feature>
<keyword evidence="4" id="KW-1133">Transmembrane helix</keyword>
<dbReference type="OrthoDB" id="446173at2759"/>
<keyword evidence="1" id="KW-0677">Repeat</keyword>
<keyword evidence="6" id="KW-1185">Reference proteome</keyword>
<name>A0A8J1TCV2_OWEFU</name>
<dbReference type="Pfam" id="PF00090">
    <property type="entry name" value="TSP_1"/>
    <property type="match status" value="3"/>
</dbReference>
<dbReference type="PANTHER" id="PTHR22906">
    <property type="entry name" value="PROPERDIN"/>
    <property type="match status" value="1"/>
</dbReference>
<gene>
    <name evidence="5" type="ORF">OFUS_LOCUS23672</name>
</gene>
<feature type="transmembrane region" description="Helical" evidence="4">
    <location>
        <begin position="143"/>
        <end position="168"/>
    </location>
</feature>